<gene>
    <name evidence="1" type="ORF">GYMLUDRAFT_233465</name>
</gene>
<dbReference type="EMBL" id="KN834843">
    <property type="protein sequence ID" value="KIK52416.1"/>
    <property type="molecule type" value="Genomic_DNA"/>
</dbReference>
<evidence type="ECO:0008006" key="3">
    <source>
        <dbReference type="Google" id="ProtNLM"/>
    </source>
</evidence>
<keyword evidence="2" id="KW-1185">Reference proteome</keyword>
<sequence>MTSTAGSPVVVVHGPPGTGKTTTISSAAEIWSKKINKPVWIVGYSNVAVKNIAEKLLERDVDFKLVVSVEFYVEWHEHIYEKIQEKLIRTDRLPKHQLALSRKIGSSTVILSTLTLLSNPALEQNGMFDIVPVRNLVVDEASQIDIFEYMASSGYFQ</sequence>
<dbReference type="PANTHER" id="PTHR43788:SF8">
    <property type="entry name" value="DNA-BINDING PROTEIN SMUBP-2"/>
    <property type="match status" value="1"/>
</dbReference>
<dbReference type="Gene3D" id="3.40.50.300">
    <property type="entry name" value="P-loop containing nucleotide triphosphate hydrolases"/>
    <property type="match status" value="1"/>
</dbReference>
<name>A0A0D0BD51_9AGAR</name>
<protein>
    <recommendedName>
        <fullName evidence="3">DNA2/NAM7 helicase helicase domain-containing protein</fullName>
    </recommendedName>
</protein>
<dbReference type="OrthoDB" id="6513042at2759"/>
<proteinExistence type="predicted"/>
<reference evidence="1 2" key="1">
    <citation type="submission" date="2014-04" db="EMBL/GenBank/DDBJ databases">
        <title>Evolutionary Origins and Diversification of the Mycorrhizal Mutualists.</title>
        <authorList>
            <consortium name="DOE Joint Genome Institute"/>
            <consortium name="Mycorrhizal Genomics Consortium"/>
            <person name="Kohler A."/>
            <person name="Kuo A."/>
            <person name="Nagy L.G."/>
            <person name="Floudas D."/>
            <person name="Copeland A."/>
            <person name="Barry K.W."/>
            <person name="Cichocki N."/>
            <person name="Veneault-Fourrey C."/>
            <person name="LaButti K."/>
            <person name="Lindquist E.A."/>
            <person name="Lipzen A."/>
            <person name="Lundell T."/>
            <person name="Morin E."/>
            <person name="Murat C."/>
            <person name="Riley R."/>
            <person name="Ohm R."/>
            <person name="Sun H."/>
            <person name="Tunlid A."/>
            <person name="Henrissat B."/>
            <person name="Grigoriev I.V."/>
            <person name="Hibbett D.S."/>
            <person name="Martin F."/>
        </authorList>
    </citation>
    <scope>NUCLEOTIDE SEQUENCE [LARGE SCALE GENOMIC DNA]</scope>
    <source>
        <strain evidence="1 2">FD-317 M1</strain>
    </source>
</reference>
<dbReference type="Proteomes" id="UP000053593">
    <property type="component" value="Unassembled WGS sequence"/>
</dbReference>
<evidence type="ECO:0000313" key="2">
    <source>
        <dbReference type="Proteomes" id="UP000053593"/>
    </source>
</evidence>
<accession>A0A0D0BD51</accession>
<dbReference type="HOGENOM" id="CLU_141753_0_0_1"/>
<dbReference type="AlphaFoldDB" id="A0A0D0BD51"/>
<dbReference type="Pfam" id="PF13245">
    <property type="entry name" value="AAA_19"/>
    <property type="match status" value="1"/>
</dbReference>
<dbReference type="PANTHER" id="PTHR43788">
    <property type="entry name" value="DNA2/NAM7 HELICASE FAMILY MEMBER"/>
    <property type="match status" value="1"/>
</dbReference>
<evidence type="ECO:0000313" key="1">
    <source>
        <dbReference type="EMBL" id="KIK52416.1"/>
    </source>
</evidence>
<organism evidence="1 2">
    <name type="scientific">Collybiopsis luxurians FD-317 M1</name>
    <dbReference type="NCBI Taxonomy" id="944289"/>
    <lineage>
        <taxon>Eukaryota</taxon>
        <taxon>Fungi</taxon>
        <taxon>Dikarya</taxon>
        <taxon>Basidiomycota</taxon>
        <taxon>Agaricomycotina</taxon>
        <taxon>Agaricomycetes</taxon>
        <taxon>Agaricomycetidae</taxon>
        <taxon>Agaricales</taxon>
        <taxon>Marasmiineae</taxon>
        <taxon>Omphalotaceae</taxon>
        <taxon>Collybiopsis</taxon>
        <taxon>Collybiopsis luxurians</taxon>
    </lineage>
</organism>
<dbReference type="InterPro" id="IPR027417">
    <property type="entry name" value="P-loop_NTPase"/>
</dbReference>
<dbReference type="SUPFAM" id="SSF52540">
    <property type="entry name" value="P-loop containing nucleoside triphosphate hydrolases"/>
    <property type="match status" value="1"/>
</dbReference>
<dbReference type="InterPro" id="IPR050534">
    <property type="entry name" value="Coronavir_polyprotein_1ab"/>
</dbReference>
<dbReference type="GO" id="GO:0043139">
    <property type="term" value="F:5'-3' DNA helicase activity"/>
    <property type="evidence" value="ECO:0007669"/>
    <property type="project" value="TreeGrafter"/>
</dbReference>